<organism evidence="7">
    <name type="scientific">Desulfacinum infernum</name>
    <dbReference type="NCBI Taxonomy" id="35837"/>
    <lineage>
        <taxon>Bacteria</taxon>
        <taxon>Pseudomonadati</taxon>
        <taxon>Thermodesulfobacteriota</taxon>
        <taxon>Syntrophobacteria</taxon>
        <taxon>Syntrophobacterales</taxon>
        <taxon>Syntrophobacteraceae</taxon>
        <taxon>Desulfacinum</taxon>
    </lineage>
</organism>
<dbReference type="PROSITE" id="PS00775">
    <property type="entry name" value="GLYCOSYL_HYDROL_F3"/>
    <property type="match status" value="1"/>
</dbReference>
<accession>A0A831ZQT6</accession>
<dbReference type="Pfam" id="PF00933">
    <property type="entry name" value="Glyco_hydro_3"/>
    <property type="match status" value="1"/>
</dbReference>
<dbReference type="EMBL" id="DSTK01000009">
    <property type="protein sequence ID" value="HFK96074.1"/>
    <property type="molecule type" value="Genomic_DNA"/>
</dbReference>
<dbReference type="PANTHER" id="PTHR30480:SF13">
    <property type="entry name" value="BETA-HEXOSAMINIDASE"/>
    <property type="match status" value="1"/>
</dbReference>
<reference evidence="7" key="1">
    <citation type="journal article" date="2020" name="mSystems">
        <title>Genome- and Community-Level Interaction Insights into Carbon Utilization and Element Cycling Functions of Hydrothermarchaeota in Hydrothermal Sediment.</title>
        <authorList>
            <person name="Zhou Z."/>
            <person name="Liu Y."/>
            <person name="Xu W."/>
            <person name="Pan J."/>
            <person name="Luo Z.H."/>
            <person name="Li M."/>
        </authorList>
    </citation>
    <scope>NUCLEOTIDE SEQUENCE [LARGE SCALE GENOMIC DNA]</scope>
    <source>
        <strain evidence="7">SpSt-456</strain>
    </source>
</reference>
<dbReference type="PANTHER" id="PTHR30480">
    <property type="entry name" value="BETA-HEXOSAMINIDASE-RELATED"/>
    <property type="match status" value="1"/>
</dbReference>
<comment type="similarity">
    <text evidence="2">Belongs to the glycosyl hydrolase 3 family.</text>
</comment>
<sequence>MTLPHDRDDTSGQHLFLGFEGTAWTETLRARLRALRPGGLVLFRRNIEDAEHLKDLIQEAEAWARTELGRGLLWAVDEEGGTVQRLSAVLGPAPAALDLAEKGEEAVFRCVSETARGLRALGIHVNFAPVLDVVDDPQTHFLGSRSLGSNADTTARLGAVWIRALQENGVAATAKHFPGLGAARLDPHHRLPILDEECAEKVRRDLLPFQEAVRCGVRAVMTSHALYRFWDPDWPGTLSVKINKELLRDRWGFGGVLFSDDLDMKAVGGRYDPETIVRRSLLATVDGLLVCQDENSADILARALFDGIRRHRDLEEAHRCSLDRLRALSASFF</sequence>
<dbReference type="EC" id="3.2.1.52" evidence="3"/>
<evidence type="ECO:0000256" key="5">
    <source>
        <dbReference type="ARBA" id="ARBA00023295"/>
    </source>
</evidence>
<dbReference type="Gene3D" id="3.20.20.300">
    <property type="entry name" value="Glycoside hydrolase, family 3, N-terminal domain"/>
    <property type="match status" value="1"/>
</dbReference>
<protein>
    <recommendedName>
        <fullName evidence="3">beta-N-acetylhexosaminidase</fullName>
        <ecNumber evidence="3">3.2.1.52</ecNumber>
    </recommendedName>
</protein>
<dbReference type="GO" id="GO:0005975">
    <property type="term" value="P:carbohydrate metabolic process"/>
    <property type="evidence" value="ECO:0007669"/>
    <property type="project" value="InterPro"/>
</dbReference>
<name>A0A831ZQT6_9BACT</name>
<evidence type="ECO:0000313" key="7">
    <source>
        <dbReference type="EMBL" id="HFK96074.1"/>
    </source>
</evidence>
<dbReference type="InterPro" id="IPR036962">
    <property type="entry name" value="Glyco_hydro_3_N_sf"/>
</dbReference>
<evidence type="ECO:0000256" key="4">
    <source>
        <dbReference type="ARBA" id="ARBA00022801"/>
    </source>
</evidence>
<dbReference type="InterPro" id="IPR001764">
    <property type="entry name" value="Glyco_hydro_3_N"/>
</dbReference>
<dbReference type="GO" id="GO:0004563">
    <property type="term" value="F:beta-N-acetylhexosaminidase activity"/>
    <property type="evidence" value="ECO:0007669"/>
    <property type="project" value="UniProtKB-EC"/>
</dbReference>
<dbReference type="GO" id="GO:0009254">
    <property type="term" value="P:peptidoglycan turnover"/>
    <property type="evidence" value="ECO:0007669"/>
    <property type="project" value="TreeGrafter"/>
</dbReference>
<dbReference type="InterPro" id="IPR019800">
    <property type="entry name" value="Glyco_hydro_3_AS"/>
</dbReference>
<keyword evidence="5" id="KW-0326">Glycosidase</keyword>
<keyword evidence="4 7" id="KW-0378">Hydrolase</keyword>
<gene>
    <name evidence="7" type="ORF">ENS06_01970</name>
</gene>
<comment type="catalytic activity">
    <reaction evidence="1">
        <text>Hydrolysis of terminal non-reducing N-acetyl-D-hexosamine residues in N-acetyl-beta-D-hexosaminides.</text>
        <dbReference type="EC" id="3.2.1.52"/>
    </reaction>
</comment>
<proteinExistence type="inferred from homology"/>
<comment type="caution">
    <text evidence="7">The sequence shown here is derived from an EMBL/GenBank/DDBJ whole genome shotgun (WGS) entry which is preliminary data.</text>
</comment>
<feature type="domain" description="Glycoside hydrolase family 3 N-terminal" evidence="6">
    <location>
        <begin position="26"/>
        <end position="303"/>
    </location>
</feature>
<dbReference type="AlphaFoldDB" id="A0A831ZQT6"/>
<evidence type="ECO:0000256" key="2">
    <source>
        <dbReference type="ARBA" id="ARBA00005336"/>
    </source>
</evidence>
<evidence type="ECO:0000256" key="1">
    <source>
        <dbReference type="ARBA" id="ARBA00001231"/>
    </source>
</evidence>
<evidence type="ECO:0000259" key="6">
    <source>
        <dbReference type="Pfam" id="PF00933"/>
    </source>
</evidence>
<evidence type="ECO:0000256" key="3">
    <source>
        <dbReference type="ARBA" id="ARBA00012663"/>
    </source>
</evidence>
<dbReference type="InterPro" id="IPR050226">
    <property type="entry name" value="NagZ_Beta-hexosaminidase"/>
</dbReference>
<dbReference type="SUPFAM" id="SSF51445">
    <property type="entry name" value="(Trans)glycosidases"/>
    <property type="match status" value="1"/>
</dbReference>
<dbReference type="InterPro" id="IPR017853">
    <property type="entry name" value="GH"/>
</dbReference>